<feature type="transmembrane region" description="Helical" evidence="1">
    <location>
        <begin position="36"/>
        <end position="56"/>
    </location>
</feature>
<feature type="transmembrane region" description="Helical" evidence="1">
    <location>
        <begin position="490"/>
        <end position="513"/>
    </location>
</feature>
<dbReference type="KEGG" id="apel:CA267_011670"/>
<feature type="transmembrane region" description="Helical" evidence="1">
    <location>
        <begin position="178"/>
        <end position="198"/>
    </location>
</feature>
<feature type="transmembrane region" description="Helical" evidence="1">
    <location>
        <begin position="360"/>
        <end position="382"/>
    </location>
</feature>
<keyword evidence="1" id="KW-0472">Membrane</keyword>
<proteinExistence type="predicted"/>
<feature type="transmembrane region" description="Helical" evidence="1">
    <location>
        <begin position="320"/>
        <end position="339"/>
    </location>
</feature>
<feature type="transmembrane region" description="Helical" evidence="1">
    <location>
        <begin position="459"/>
        <end position="478"/>
    </location>
</feature>
<feature type="transmembrane region" description="Helical" evidence="1">
    <location>
        <begin position="228"/>
        <end position="246"/>
    </location>
</feature>
<dbReference type="Proteomes" id="UP000219285">
    <property type="component" value="Chromosome"/>
</dbReference>
<keyword evidence="3" id="KW-1185">Reference proteome</keyword>
<evidence type="ECO:0000256" key="1">
    <source>
        <dbReference type="SAM" id="Phobius"/>
    </source>
</evidence>
<feature type="transmembrane region" description="Helical" evidence="1">
    <location>
        <begin position="402"/>
        <end position="422"/>
    </location>
</feature>
<keyword evidence="1" id="KW-0812">Transmembrane</keyword>
<dbReference type="AlphaFoldDB" id="A0A6M4ME58"/>
<organism evidence="2 3">
    <name type="scientific">Alteromonas pelagimontana</name>
    <dbReference type="NCBI Taxonomy" id="1858656"/>
    <lineage>
        <taxon>Bacteria</taxon>
        <taxon>Pseudomonadati</taxon>
        <taxon>Pseudomonadota</taxon>
        <taxon>Gammaproteobacteria</taxon>
        <taxon>Alteromonadales</taxon>
        <taxon>Alteromonadaceae</taxon>
        <taxon>Alteromonas/Salinimonas group</taxon>
        <taxon>Alteromonas</taxon>
    </lineage>
</organism>
<dbReference type="PANTHER" id="PTHR30282:SF0">
    <property type="entry name" value="P-AMINOBENZOYL-GLUTAMATE TRANSPORT PROTEIN"/>
    <property type="match status" value="1"/>
</dbReference>
<dbReference type="InterPro" id="IPR004697">
    <property type="entry name" value="AbgT"/>
</dbReference>
<dbReference type="OrthoDB" id="3314392at2"/>
<gene>
    <name evidence="2" type="ORF">CA267_011670</name>
</gene>
<feature type="transmembrane region" description="Helical" evidence="1">
    <location>
        <begin position="281"/>
        <end position="300"/>
    </location>
</feature>
<dbReference type="EMBL" id="CP052766">
    <property type="protein sequence ID" value="QJR81389.1"/>
    <property type="molecule type" value="Genomic_DNA"/>
</dbReference>
<feature type="transmembrane region" description="Helical" evidence="1">
    <location>
        <begin position="91"/>
        <end position="118"/>
    </location>
</feature>
<name>A0A6M4ME58_9ALTE</name>
<keyword evidence="1" id="KW-1133">Transmembrane helix</keyword>
<sequence length="530" mass="56226">MSHNNQDSASQSGNGGLFSRFLATVEWLGNLLPHPVTLFALLSLFIVLLSGVLGYFDVAVADPRPEGAKGRAADGWIEVISLMSAEGLQRIVTGLVTNFTGFAPLGTVLVALLGVSVAEHSGLLSTAMRALVMNASKRSVTFTIVFAGIISNTASELGYVVLIPLAAMIFHSLGRHPLAGLAAAFAGVSAGYSANLLLGTVDPLLSGITEAAAHMVDPEYSVGPEVNWYFMFISTFVIAIMGAMVTEKVVEPRLGKYDESGASTTLEKQSMQPPSANEKRALLWAGVAFAAVCALLALTVVPENGILRNPETGEVAGSPFLKGIVAFIFITFAVPGFVYGKLAGTMKNDRDVIDAMSKSMGAMGLYITLVFFAAQFVAFFNWTNLGTVLAVKGATLLKAMGLDGPEVFIIFILMCGIVNLSLGSASAQWAVTAPIFVPMLMLIGFAPEVIQAAYRIGDSVTNVISPMMSYFGLILAMAARYQKNIGMGTLIATMLPYSLVFMVGWTVLFYVWVFFFGMPVGPGAATYYQP</sequence>
<accession>A0A6M4ME58</accession>
<dbReference type="Pfam" id="PF03806">
    <property type="entry name" value="ABG_transport"/>
    <property type="match status" value="1"/>
</dbReference>
<dbReference type="PANTHER" id="PTHR30282">
    <property type="entry name" value="P-AMINOBENZOYL GLUTAMATE TRANSPORTER"/>
    <property type="match status" value="1"/>
</dbReference>
<evidence type="ECO:0000313" key="3">
    <source>
        <dbReference type="Proteomes" id="UP000219285"/>
    </source>
</evidence>
<evidence type="ECO:0000313" key="2">
    <source>
        <dbReference type="EMBL" id="QJR81389.1"/>
    </source>
</evidence>
<dbReference type="GO" id="GO:1902604">
    <property type="term" value="P:p-aminobenzoyl-glutamate transmembrane transport"/>
    <property type="evidence" value="ECO:0007669"/>
    <property type="project" value="InterPro"/>
</dbReference>
<protein>
    <submittedName>
        <fullName evidence="2">TIGR00366 family protein</fullName>
    </submittedName>
</protein>
<reference evidence="2 3" key="2">
    <citation type="submission" date="2020-04" db="EMBL/GenBank/DDBJ databases">
        <title>Complete genome sequence of Alteromonas pelagimontana 5.12T.</title>
        <authorList>
            <person name="Sinha R.K."/>
            <person name="Krishnan K.P."/>
            <person name="Kurian J.P."/>
        </authorList>
    </citation>
    <scope>NUCLEOTIDE SEQUENCE [LARGE SCALE GENOMIC DNA]</scope>
    <source>
        <strain evidence="2 3">5.12</strain>
    </source>
</reference>
<feature type="transmembrane region" description="Helical" evidence="1">
    <location>
        <begin position="429"/>
        <end position="447"/>
    </location>
</feature>
<feature type="transmembrane region" description="Helical" evidence="1">
    <location>
        <begin position="138"/>
        <end position="166"/>
    </location>
</feature>
<reference evidence="3" key="1">
    <citation type="submission" date="2014-12" db="EMBL/GenBank/DDBJ databases">
        <title>Complete genome sequence of a multi-drug resistant Klebsiella pneumoniae.</title>
        <authorList>
            <person name="Hua X."/>
            <person name="Chen Q."/>
            <person name="Li X."/>
            <person name="Feng Y."/>
            <person name="Ruan Z."/>
            <person name="Yu Y."/>
        </authorList>
    </citation>
    <scope>NUCLEOTIDE SEQUENCE [LARGE SCALE GENOMIC DNA]</scope>
    <source>
        <strain evidence="3">5.12</strain>
    </source>
</reference>
<dbReference type="RefSeq" id="WP_075607321.1">
    <property type="nucleotide sequence ID" value="NZ_CP052766.1"/>
</dbReference>
<dbReference type="GO" id="GO:0015558">
    <property type="term" value="F:secondary active p-aminobenzoyl-glutamate transmembrane transporter activity"/>
    <property type="evidence" value="ECO:0007669"/>
    <property type="project" value="InterPro"/>
</dbReference>